<comment type="subcellular location">
    <subcellularLocation>
        <location evidence="1">Nucleus</location>
    </subcellularLocation>
</comment>
<feature type="compositionally biased region" description="Basic and acidic residues" evidence="2">
    <location>
        <begin position="7"/>
        <end position="19"/>
    </location>
</feature>
<proteinExistence type="predicted"/>
<dbReference type="PROSITE" id="PS50804">
    <property type="entry name" value="SCAN_BOX"/>
    <property type="match status" value="1"/>
</dbReference>
<protein>
    <recommendedName>
        <fullName evidence="3">SCAN box domain-containing protein</fullName>
    </recommendedName>
</protein>
<sequence>MSSDLRISFEGEPSRRGPESENSPTQGSAIQEEEGIPEFPSTQLNLLRDSNNLSARHELQRLYHLFHSWLQPEKHSKDEIISHLVLEQFMISGNCSDRSTLQEKWKASGRNLEKLMEDLTDDSMEVPGLVHVHMQGREALFCENMPLRQVIIHLTKQLPAGTPTRENAGTLSWTPQDTSLETGQRNEGKEHDGNISVKSDSSTSPSNQIPSLIIVQEENHPRLEEGGVSLENPRNSRRGAGPGPSRPQDGSLKGPSSQDVLMEVEPDQVTPEPVSTLQSSEGTCAQSDGGGGDTKGPTTGKRNVRPPTTLATPDTKSPSACSPDSRVQDVGAVVAGALCLTDSVGAQTLQAHLGPGLAKGCCHGTEDEEAPSEQSLSVEAESQVGVSKAGPSIQKIHPCEMCVPILKDTLHKAEH</sequence>
<evidence type="ECO:0000313" key="5">
    <source>
        <dbReference type="Proteomes" id="UP000322234"/>
    </source>
</evidence>
<dbReference type="FunFam" id="1.10.4020.10:FF:000004">
    <property type="entry name" value="Zinc finger and SCAN domain containing 4"/>
    <property type="match status" value="1"/>
</dbReference>
<dbReference type="AlphaFoldDB" id="A0A6B0SFN3"/>
<dbReference type="GO" id="GO:0005634">
    <property type="term" value="C:nucleus"/>
    <property type="evidence" value="ECO:0007669"/>
    <property type="project" value="UniProtKB-SubCell"/>
</dbReference>
<dbReference type="SMART" id="SM00431">
    <property type="entry name" value="SCAN"/>
    <property type="match status" value="1"/>
</dbReference>
<feature type="compositionally biased region" description="Polar residues" evidence="2">
    <location>
        <begin position="309"/>
        <end position="322"/>
    </location>
</feature>
<keyword evidence="1" id="KW-0539">Nucleus</keyword>
<organism evidence="4 5">
    <name type="scientific">Bos mutus</name>
    <name type="common">wild yak</name>
    <dbReference type="NCBI Taxonomy" id="72004"/>
    <lineage>
        <taxon>Eukaryota</taxon>
        <taxon>Metazoa</taxon>
        <taxon>Chordata</taxon>
        <taxon>Craniata</taxon>
        <taxon>Vertebrata</taxon>
        <taxon>Euteleostomi</taxon>
        <taxon>Mammalia</taxon>
        <taxon>Eutheria</taxon>
        <taxon>Laurasiatheria</taxon>
        <taxon>Artiodactyla</taxon>
        <taxon>Ruminantia</taxon>
        <taxon>Pecora</taxon>
        <taxon>Bovidae</taxon>
        <taxon>Bovinae</taxon>
        <taxon>Bos</taxon>
    </lineage>
</organism>
<gene>
    <name evidence="4" type="ORF">E5288_WYG007450</name>
</gene>
<feature type="compositionally biased region" description="Polar residues" evidence="2">
    <location>
        <begin position="20"/>
        <end position="29"/>
    </location>
</feature>
<evidence type="ECO:0000256" key="1">
    <source>
        <dbReference type="PROSITE-ProRule" id="PRU00187"/>
    </source>
</evidence>
<feature type="region of interest" description="Disordered" evidence="2">
    <location>
        <begin position="225"/>
        <end position="325"/>
    </location>
</feature>
<evidence type="ECO:0000259" key="3">
    <source>
        <dbReference type="PROSITE" id="PS50804"/>
    </source>
</evidence>
<dbReference type="InterPro" id="IPR038269">
    <property type="entry name" value="SCAN_sf"/>
</dbReference>
<evidence type="ECO:0000313" key="4">
    <source>
        <dbReference type="EMBL" id="MXQ97693.1"/>
    </source>
</evidence>
<evidence type="ECO:0000256" key="2">
    <source>
        <dbReference type="SAM" id="MobiDB-lite"/>
    </source>
</evidence>
<dbReference type="InterPro" id="IPR003309">
    <property type="entry name" value="SCAN_dom"/>
</dbReference>
<feature type="region of interest" description="Disordered" evidence="2">
    <location>
        <begin position="1"/>
        <end position="37"/>
    </location>
</feature>
<feature type="compositionally biased region" description="Basic and acidic residues" evidence="2">
    <location>
        <begin position="184"/>
        <end position="193"/>
    </location>
</feature>
<keyword evidence="5" id="KW-1185">Reference proteome</keyword>
<dbReference type="Pfam" id="PF02023">
    <property type="entry name" value="SCAN"/>
    <property type="match status" value="1"/>
</dbReference>
<accession>A0A6B0SFN3</accession>
<dbReference type="Gene3D" id="1.10.4020.10">
    <property type="entry name" value="DNA breaking-rejoining enzymes"/>
    <property type="match status" value="1"/>
</dbReference>
<comment type="caution">
    <text evidence="4">The sequence shown here is derived from an EMBL/GenBank/DDBJ whole genome shotgun (WGS) entry which is preliminary data.</text>
</comment>
<dbReference type="EMBL" id="VBQZ03000199">
    <property type="protein sequence ID" value="MXQ97693.1"/>
    <property type="molecule type" value="Genomic_DNA"/>
</dbReference>
<feature type="compositionally biased region" description="Polar residues" evidence="2">
    <location>
        <begin position="164"/>
        <end position="183"/>
    </location>
</feature>
<feature type="region of interest" description="Disordered" evidence="2">
    <location>
        <begin position="364"/>
        <end position="383"/>
    </location>
</feature>
<feature type="region of interest" description="Disordered" evidence="2">
    <location>
        <begin position="160"/>
        <end position="208"/>
    </location>
</feature>
<dbReference type="SUPFAM" id="SSF47353">
    <property type="entry name" value="Retrovirus capsid dimerization domain-like"/>
    <property type="match status" value="1"/>
</dbReference>
<feature type="domain" description="SCAN box" evidence="3">
    <location>
        <begin position="47"/>
        <end position="119"/>
    </location>
</feature>
<feature type="compositionally biased region" description="Polar residues" evidence="2">
    <location>
        <begin position="273"/>
        <end position="286"/>
    </location>
</feature>
<feature type="compositionally biased region" description="Polar residues" evidence="2">
    <location>
        <begin position="196"/>
        <end position="208"/>
    </location>
</feature>
<dbReference type="Proteomes" id="UP000322234">
    <property type="component" value="Unassembled WGS sequence"/>
</dbReference>
<name>A0A6B0SFN3_9CETA</name>
<reference evidence="4" key="1">
    <citation type="submission" date="2019-10" db="EMBL/GenBank/DDBJ databases">
        <title>The sequence and de novo assembly of the wild yak genome.</title>
        <authorList>
            <person name="Liu Y."/>
        </authorList>
    </citation>
    <scope>NUCLEOTIDE SEQUENCE [LARGE SCALE GENOMIC DNA]</scope>
    <source>
        <strain evidence="4">WY2019</strain>
    </source>
</reference>